<comment type="caution">
    <text evidence="16">The sequence shown here is derived from an EMBL/GenBank/DDBJ whole genome shotgun (WGS) entry which is preliminary data.</text>
</comment>
<evidence type="ECO:0000256" key="11">
    <source>
        <dbReference type="ARBA" id="ARBA00022989"/>
    </source>
</evidence>
<evidence type="ECO:0000256" key="5">
    <source>
        <dbReference type="ARBA" id="ARBA00022553"/>
    </source>
</evidence>
<keyword evidence="11 14" id="KW-1133">Transmembrane helix</keyword>
<evidence type="ECO:0000259" key="15">
    <source>
        <dbReference type="PROSITE" id="PS50109"/>
    </source>
</evidence>
<dbReference type="RefSeq" id="WP_256312878.1">
    <property type="nucleotide sequence ID" value="NZ_JANGAC010000021.1"/>
</dbReference>
<keyword evidence="5" id="KW-0597">Phosphoprotein</keyword>
<feature type="transmembrane region" description="Helical" evidence="14">
    <location>
        <begin position="74"/>
        <end position="93"/>
    </location>
</feature>
<dbReference type="PANTHER" id="PTHR34220:SF7">
    <property type="entry name" value="SENSOR HISTIDINE KINASE YPDA"/>
    <property type="match status" value="1"/>
</dbReference>
<evidence type="ECO:0000256" key="13">
    <source>
        <dbReference type="ARBA" id="ARBA00023136"/>
    </source>
</evidence>
<keyword evidence="7 14" id="KW-0812">Transmembrane</keyword>
<feature type="transmembrane region" description="Helical" evidence="14">
    <location>
        <begin position="137"/>
        <end position="159"/>
    </location>
</feature>
<evidence type="ECO:0000256" key="9">
    <source>
        <dbReference type="ARBA" id="ARBA00022777"/>
    </source>
</evidence>
<dbReference type="SMART" id="SM00387">
    <property type="entry name" value="HATPase_c"/>
    <property type="match status" value="1"/>
</dbReference>
<dbReference type="Pfam" id="PF02518">
    <property type="entry name" value="HATPase_c"/>
    <property type="match status" value="1"/>
</dbReference>
<evidence type="ECO:0000256" key="2">
    <source>
        <dbReference type="ARBA" id="ARBA00004651"/>
    </source>
</evidence>
<evidence type="ECO:0000313" key="17">
    <source>
        <dbReference type="Proteomes" id="UP001524478"/>
    </source>
</evidence>
<dbReference type="EC" id="2.7.13.3" evidence="3"/>
<dbReference type="Gene3D" id="3.30.450.40">
    <property type="match status" value="1"/>
</dbReference>
<dbReference type="InterPro" id="IPR010559">
    <property type="entry name" value="Sig_transdc_His_kin_internal"/>
</dbReference>
<evidence type="ECO:0000256" key="6">
    <source>
        <dbReference type="ARBA" id="ARBA00022679"/>
    </source>
</evidence>
<sequence>MLVILLKNLSSRVGIILILALFLSKIGLFRKLVSKENIDIKDKILLSIIFGIFGIIGTYTGIHLQGAIVNSRVIGVFVGGLLGGPLVGILSGIIAGGHRFLIDIGGFTAIACGISTLSEGAMAGLLKKKFESSPYRITFALISGAIAEVIQMIIILLVARPFSEALDLVKIIGIPMIVGNGIGIAAFIAITDSIFKEIENEAVYQAQLTLKIADRTLAYFRKGYNEDTARDTAKIIYDMSKIKAVAFTDTEKILAHVGIGEDHHLVGSTIQTNLTKEALLAKKYVVANTREEIGCNNSNCPLKSAIIVPIKEDDKVIGTLKLYKGQENSITKVDIELALGLAQMFSTQIELSKIDYQRELLSRSELKALQAQINPHFLFNAINTIVSLTRTQPDNARKLLIHLGNYFRTNLQQDIEVVDLYKEIEHINSYIEIEKARFGDKLDIIYDIPENIECKLPPLLLQPIVENAIKHGVLGKIEGGRVEIIARDNGKETKLVVKDDGVGISKEDLDCLFKENDNKESIGLKNVNERLRNKYGKEYGLILESEINKGTTATMVIPKF</sequence>
<reference evidence="16 17" key="1">
    <citation type="submission" date="2022-06" db="EMBL/GenBank/DDBJ databases">
        <title>Isolation of gut microbiota from human fecal samples.</title>
        <authorList>
            <person name="Pamer E.G."/>
            <person name="Barat B."/>
            <person name="Waligurski E."/>
            <person name="Medina S."/>
            <person name="Paddock L."/>
            <person name="Mostad J."/>
        </authorList>
    </citation>
    <scope>NUCLEOTIDE SEQUENCE [LARGE SCALE GENOMIC DNA]</scope>
    <source>
        <strain evidence="16 17">DFI.7.95</strain>
    </source>
</reference>
<keyword evidence="10" id="KW-0067">ATP-binding</keyword>
<evidence type="ECO:0000313" key="16">
    <source>
        <dbReference type="EMBL" id="MCQ4925399.1"/>
    </source>
</evidence>
<dbReference type="Gene3D" id="3.30.565.10">
    <property type="entry name" value="Histidine kinase-like ATPase, C-terminal domain"/>
    <property type="match status" value="1"/>
</dbReference>
<dbReference type="PANTHER" id="PTHR34220">
    <property type="entry name" value="SENSOR HISTIDINE KINASE YPDA"/>
    <property type="match status" value="1"/>
</dbReference>
<keyword evidence="9 16" id="KW-0418">Kinase</keyword>
<feature type="transmembrane region" description="Helical" evidence="14">
    <location>
        <begin position="44"/>
        <end position="62"/>
    </location>
</feature>
<dbReference type="InterPro" id="IPR005467">
    <property type="entry name" value="His_kinase_dom"/>
</dbReference>
<evidence type="ECO:0000256" key="12">
    <source>
        <dbReference type="ARBA" id="ARBA00023012"/>
    </source>
</evidence>
<dbReference type="SUPFAM" id="SSF55781">
    <property type="entry name" value="GAF domain-like"/>
    <property type="match status" value="1"/>
</dbReference>
<dbReference type="Pfam" id="PF07694">
    <property type="entry name" value="5TM-5TMR_LYT"/>
    <property type="match status" value="1"/>
</dbReference>
<dbReference type="InterPro" id="IPR036890">
    <property type="entry name" value="HATPase_C_sf"/>
</dbReference>
<dbReference type="SUPFAM" id="SSF55874">
    <property type="entry name" value="ATPase domain of HSP90 chaperone/DNA topoisomerase II/histidine kinase"/>
    <property type="match status" value="1"/>
</dbReference>
<dbReference type="Proteomes" id="UP001524478">
    <property type="component" value="Unassembled WGS sequence"/>
</dbReference>
<dbReference type="InterPro" id="IPR050640">
    <property type="entry name" value="Bact_2-comp_sensor_kinase"/>
</dbReference>
<dbReference type="GO" id="GO:0016301">
    <property type="term" value="F:kinase activity"/>
    <property type="evidence" value="ECO:0007669"/>
    <property type="project" value="UniProtKB-KW"/>
</dbReference>
<keyword evidence="6" id="KW-0808">Transferase</keyword>
<feature type="domain" description="Histidine kinase" evidence="15">
    <location>
        <begin position="460"/>
        <end position="560"/>
    </location>
</feature>
<name>A0ABT1SFY0_9FIRM</name>
<dbReference type="InterPro" id="IPR029016">
    <property type="entry name" value="GAF-like_dom_sf"/>
</dbReference>
<keyword evidence="12" id="KW-0902">Two-component regulatory system</keyword>
<keyword evidence="17" id="KW-1185">Reference proteome</keyword>
<gene>
    <name evidence="16" type="ORF">NE686_20005</name>
</gene>
<evidence type="ECO:0000256" key="3">
    <source>
        <dbReference type="ARBA" id="ARBA00012438"/>
    </source>
</evidence>
<keyword evidence="8" id="KW-0547">Nucleotide-binding</keyword>
<feature type="transmembrane region" description="Helical" evidence="14">
    <location>
        <begin position="171"/>
        <end position="190"/>
    </location>
</feature>
<proteinExistence type="predicted"/>
<evidence type="ECO:0000256" key="10">
    <source>
        <dbReference type="ARBA" id="ARBA00022840"/>
    </source>
</evidence>
<feature type="transmembrane region" description="Helical" evidence="14">
    <location>
        <begin position="100"/>
        <end position="117"/>
    </location>
</feature>
<evidence type="ECO:0000256" key="4">
    <source>
        <dbReference type="ARBA" id="ARBA00022475"/>
    </source>
</evidence>
<evidence type="ECO:0000256" key="1">
    <source>
        <dbReference type="ARBA" id="ARBA00000085"/>
    </source>
</evidence>
<evidence type="ECO:0000256" key="7">
    <source>
        <dbReference type="ARBA" id="ARBA00022692"/>
    </source>
</evidence>
<keyword evidence="4" id="KW-1003">Cell membrane</keyword>
<evidence type="ECO:0000256" key="14">
    <source>
        <dbReference type="SAM" id="Phobius"/>
    </source>
</evidence>
<comment type="catalytic activity">
    <reaction evidence="1">
        <text>ATP + protein L-histidine = ADP + protein N-phospho-L-histidine.</text>
        <dbReference type="EC" id="2.7.13.3"/>
    </reaction>
</comment>
<dbReference type="EMBL" id="JANGAC010000021">
    <property type="protein sequence ID" value="MCQ4925399.1"/>
    <property type="molecule type" value="Genomic_DNA"/>
</dbReference>
<dbReference type="InterPro" id="IPR011620">
    <property type="entry name" value="Sig_transdc_His_kinase_LytS_TM"/>
</dbReference>
<feature type="transmembrane region" description="Helical" evidence="14">
    <location>
        <begin position="12"/>
        <end position="32"/>
    </location>
</feature>
<keyword evidence="13 14" id="KW-0472">Membrane</keyword>
<accession>A0ABT1SFY0</accession>
<dbReference type="PROSITE" id="PS50109">
    <property type="entry name" value="HIS_KIN"/>
    <property type="match status" value="1"/>
</dbReference>
<organism evidence="16 17">
    <name type="scientific">Tissierella carlieri</name>
    <dbReference type="NCBI Taxonomy" id="689904"/>
    <lineage>
        <taxon>Bacteria</taxon>
        <taxon>Bacillati</taxon>
        <taxon>Bacillota</taxon>
        <taxon>Tissierellia</taxon>
        <taxon>Tissierellales</taxon>
        <taxon>Tissierellaceae</taxon>
        <taxon>Tissierella</taxon>
    </lineage>
</organism>
<protein>
    <recommendedName>
        <fullName evidence="3">histidine kinase</fullName>
        <ecNumber evidence="3">2.7.13.3</ecNumber>
    </recommendedName>
</protein>
<comment type="subcellular location">
    <subcellularLocation>
        <location evidence="2">Cell membrane</location>
        <topology evidence="2">Multi-pass membrane protein</topology>
    </subcellularLocation>
</comment>
<dbReference type="Pfam" id="PF06580">
    <property type="entry name" value="His_kinase"/>
    <property type="match status" value="1"/>
</dbReference>
<evidence type="ECO:0000256" key="8">
    <source>
        <dbReference type="ARBA" id="ARBA00022741"/>
    </source>
</evidence>
<dbReference type="InterPro" id="IPR003594">
    <property type="entry name" value="HATPase_dom"/>
</dbReference>